<feature type="chain" id="PRO_5011732005" evidence="1">
    <location>
        <begin position="25"/>
        <end position="294"/>
    </location>
</feature>
<protein>
    <submittedName>
        <fullName evidence="2">Uncharacterized protein</fullName>
    </submittedName>
</protein>
<dbReference type="OrthoDB" id="10008623at2"/>
<evidence type="ECO:0000256" key="1">
    <source>
        <dbReference type="SAM" id="SignalP"/>
    </source>
</evidence>
<reference evidence="2 3" key="1">
    <citation type="submission" date="2016-10" db="EMBL/GenBank/DDBJ databases">
        <authorList>
            <person name="de Groot N.N."/>
        </authorList>
    </citation>
    <scope>NUCLEOTIDE SEQUENCE [LARGE SCALE GENOMIC DNA]</scope>
    <source>
        <strain evidence="2 3">CGMCC 1.5070</strain>
    </source>
</reference>
<name>A0A1H8EFL2_9FIRM</name>
<gene>
    <name evidence="2" type="ORF">SAMN05216180_3003</name>
</gene>
<keyword evidence="3" id="KW-1185">Reference proteome</keyword>
<proteinExistence type="predicted"/>
<dbReference type="RefSeq" id="WP_092756667.1">
    <property type="nucleotide sequence ID" value="NZ_FOCG01000007.1"/>
</dbReference>
<sequence length="294" mass="32290">MLKKVISLVLVFAMVFTFSVPASAAGFTGSRDTGTLIEMKDDSGGVVRVDYETKANGDQVFTQYLNNVMTDRNVIKAVTPDIVYKTVYNETASSSALNAPKAKETQLNIKDYISVQNNPSRAFSAYSGSTTLGTINYRTLVYEGTLRYGLRVSYTENTSGPTTYTIKSFAGKLVDLISIVVGAINLPKALTATFLKRLLVSAGITVAGGFLSNALSTTVACDKTTYNMKLVDTTYSGHTKTVYGYKYYVTDTDYYTGETYYEGYVPQDWGTQALGVWLHNEMFAYSTFDIVSWS</sequence>
<accession>A0A1H8EFL2</accession>
<feature type="signal peptide" evidence="1">
    <location>
        <begin position="1"/>
        <end position="24"/>
    </location>
</feature>
<evidence type="ECO:0000313" key="2">
    <source>
        <dbReference type="EMBL" id="SEN18196.1"/>
    </source>
</evidence>
<dbReference type="STRING" id="474960.SAMN05216180_3003"/>
<organism evidence="2 3">
    <name type="scientific">Hydrogenoanaerobacterium saccharovorans</name>
    <dbReference type="NCBI Taxonomy" id="474960"/>
    <lineage>
        <taxon>Bacteria</taxon>
        <taxon>Bacillati</taxon>
        <taxon>Bacillota</taxon>
        <taxon>Clostridia</taxon>
        <taxon>Eubacteriales</taxon>
        <taxon>Oscillospiraceae</taxon>
        <taxon>Hydrogenoanaerobacterium</taxon>
    </lineage>
</organism>
<keyword evidence="1" id="KW-0732">Signal</keyword>
<evidence type="ECO:0000313" key="3">
    <source>
        <dbReference type="Proteomes" id="UP000199158"/>
    </source>
</evidence>
<dbReference type="EMBL" id="FOCG01000007">
    <property type="protein sequence ID" value="SEN18196.1"/>
    <property type="molecule type" value="Genomic_DNA"/>
</dbReference>
<dbReference type="AlphaFoldDB" id="A0A1H8EFL2"/>
<dbReference type="Proteomes" id="UP000199158">
    <property type="component" value="Unassembled WGS sequence"/>
</dbReference>